<dbReference type="EMBL" id="SDPQ02000003">
    <property type="protein sequence ID" value="KAA1395547.1"/>
    <property type="molecule type" value="Genomic_DNA"/>
</dbReference>
<dbReference type="InterPro" id="IPR014729">
    <property type="entry name" value="Rossmann-like_a/b/a_fold"/>
</dbReference>
<gene>
    <name evidence="4" type="ORF">ESP70_015445</name>
</gene>
<feature type="domain" description="UspA" evidence="3">
    <location>
        <begin position="193"/>
        <end position="316"/>
    </location>
</feature>
<evidence type="ECO:0000259" key="3">
    <source>
        <dbReference type="Pfam" id="PF00582"/>
    </source>
</evidence>
<evidence type="ECO:0000256" key="2">
    <source>
        <dbReference type="SAM" id="MobiDB-lite"/>
    </source>
</evidence>
<accession>A0A5M4FBC3</accession>
<organism evidence="4 5">
    <name type="scientific">Aeromicrobium ginsengisoli</name>
    <dbReference type="NCBI Taxonomy" id="363867"/>
    <lineage>
        <taxon>Bacteria</taxon>
        <taxon>Bacillati</taxon>
        <taxon>Actinomycetota</taxon>
        <taxon>Actinomycetes</taxon>
        <taxon>Propionibacteriales</taxon>
        <taxon>Nocardioidaceae</taxon>
        <taxon>Aeromicrobium</taxon>
    </lineage>
</organism>
<keyword evidence="5" id="KW-1185">Reference proteome</keyword>
<comment type="similarity">
    <text evidence="1">Belongs to the universal stress protein A family.</text>
</comment>
<proteinExistence type="inferred from homology"/>
<evidence type="ECO:0000256" key="1">
    <source>
        <dbReference type="ARBA" id="ARBA00008791"/>
    </source>
</evidence>
<dbReference type="PANTHER" id="PTHR46268:SF6">
    <property type="entry name" value="UNIVERSAL STRESS PROTEIN UP12"/>
    <property type="match status" value="1"/>
</dbReference>
<comment type="caution">
    <text evidence="4">The sequence shown here is derived from an EMBL/GenBank/DDBJ whole genome shotgun (WGS) entry which is preliminary data.</text>
</comment>
<dbReference type="PANTHER" id="PTHR46268">
    <property type="entry name" value="STRESS RESPONSE PROTEIN NHAX"/>
    <property type="match status" value="1"/>
</dbReference>
<dbReference type="SUPFAM" id="SSF52402">
    <property type="entry name" value="Adenine nucleotide alpha hydrolases-like"/>
    <property type="match status" value="2"/>
</dbReference>
<dbReference type="CDD" id="cd00293">
    <property type="entry name" value="USP-like"/>
    <property type="match status" value="1"/>
</dbReference>
<name>A0A5M4FBC3_9ACTN</name>
<feature type="region of interest" description="Disordered" evidence="2">
    <location>
        <begin position="1"/>
        <end position="39"/>
    </location>
</feature>
<dbReference type="Pfam" id="PF00582">
    <property type="entry name" value="Usp"/>
    <property type="match status" value="2"/>
</dbReference>
<feature type="domain" description="UspA" evidence="3">
    <location>
        <begin position="56"/>
        <end position="181"/>
    </location>
</feature>
<dbReference type="Gene3D" id="3.40.50.620">
    <property type="entry name" value="HUPs"/>
    <property type="match status" value="2"/>
</dbReference>
<protein>
    <submittedName>
        <fullName evidence="4">Universal stress protein</fullName>
    </submittedName>
</protein>
<dbReference type="AlphaFoldDB" id="A0A5M4FBC3"/>
<evidence type="ECO:0000313" key="5">
    <source>
        <dbReference type="Proteomes" id="UP000380867"/>
    </source>
</evidence>
<reference evidence="4" key="1">
    <citation type="submission" date="2019-09" db="EMBL/GenBank/DDBJ databases">
        <authorList>
            <person name="Li J."/>
        </authorList>
    </citation>
    <scope>NUCLEOTIDE SEQUENCE [LARGE SCALE GENOMIC DNA]</scope>
    <source>
        <strain evidence="4">JCM 14732</strain>
    </source>
</reference>
<sequence length="322" mass="33774">MSRHTTPEGGEDLGPPDRGRWPMPLSGPRSDRGRTSRAGVAMNSVKSPVIIGLADKQPTALRFALREALRSGAKMRVVHAASIPVQAVYPYLGPVELDGIKAAGQKVLDDAREFLDQEVALPPVTFVLSIASAVDALQEAASGAQLLVIGADDIPWYDRMLGGGVARHMASHAPCPVVVVPEVAYPATPNGGVVVTLDGGTSAAGPLTYAFEQASARRHELHVLHATPPATLAADAEAIRANIAEVLAGWSETYPHVRVIRAFVVDGTESAIVAASAHAELIVVGRPHSKNVSFALTRPLAMQVLRRAGCPVAIVPSDYQGA</sequence>
<dbReference type="InterPro" id="IPR006016">
    <property type="entry name" value="UspA"/>
</dbReference>
<dbReference type="Proteomes" id="UP000380867">
    <property type="component" value="Unassembled WGS sequence"/>
</dbReference>
<evidence type="ECO:0000313" key="4">
    <source>
        <dbReference type="EMBL" id="KAA1395547.1"/>
    </source>
</evidence>
<dbReference type="OrthoDB" id="5143389at2"/>